<dbReference type="SUPFAM" id="SSF50129">
    <property type="entry name" value="GroES-like"/>
    <property type="match status" value="1"/>
</dbReference>
<dbReference type="AlphaFoldDB" id="A0AB73GTG6"/>
<dbReference type="Gene3D" id="3.90.180.10">
    <property type="entry name" value="Medium-chain alcohol dehydrogenases, catalytic domain"/>
    <property type="match status" value="1"/>
</dbReference>
<protein>
    <submittedName>
        <fullName evidence="1">Acrylyl-CoA reductase (NADPH)</fullName>
        <ecNumber evidence="1">1.3.1.-</ecNumber>
    </submittedName>
</protein>
<organism evidence="1">
    <name type="scientific">Xanthomonas arboricola</name>
    <dbReference type="NCBI Taxonomy" id="56448"/>
    <lineage>
        <taxon>Bacteria</taxon>
        <taxon>Pseudomonadati</taxon>
        <taxon>Pseudomonadota</taxon>
        <taxon>Gammaproteobacteria</taxon>
        <taxon>Lysobacterales</taxon>
        <taxon>Lysobacteraceae</taxon>
        <taxon>Xanthomonas</taxon>
    </lineage>
</organism>
<gene>
    <name evidence="1" type="ORF">FHR65_000782</name>
</gene>
<accession>A0AB73GTG6</accession>
<dbReference type="GO" id="GO:0016491">
    <property type="term" value="F:oxidoreductase activity"/>
    <property type="evidence" value="ECO:0007669"/>
    <property type="project" value="UniProtKB-KW"/>
</dbReference>
<dbReference type="InterPro" id="IPR011032">
    <property type="entry name" value="GroES-like_sf"/>
</dbReference>
<sequence length="118" mass="12333">MTFDAVLAAQTSEPVVTRLVRFNEDALMPGEVRVAVENSTGNCHHAMAVAVAVSRAGPIIRHLPLIPGVDLAGVVQASRDAGIAVADRLLVDGRGLHQPHSGGEARKVQGRTVVEVNA</sequence>
<name>A0AB73GTG6_9XANT</name>
<keyword evidence="1" id="KW-0560">Oxidoreductase</keyword>
<proteinExistence type="predicted"/>
<evidence type="ECO:0000313" key="1">
    <source>
        <dbReference type="EMBL" id="MBB5669263.1"/>
    </source>
</evidence>
<dbReference type="RefSeq" id="WP_104576090.1">
    <property type="nucleotide sequence ID" value="NZ_JAASRL010000001.1"/>
</dbReference>
<reference evidence="1" key="1">
    <citation type="submission" date="2020-08" db="EMBL/GenBank/DDBJ databases">
        <title>Studying the diversity of plant-associated saprophytic bacteria and their role in host health and plant-pathogen interactions.</title>
        <authorList>
            <person name="Potnis N."/>
        </authorList>
    </citation>
    <scope>NUCLEOTIDE SEQUENCE</scope>
    <source>
        <strain evidence="1">F21</strain>
    </source>
</reference>
<comment type="caution">
    <text evidence="1">The sequence shown here is derived from an EMBL/GenBank/DDBJ whole genome shotgun (WGS) entry which is preliminary data.</text>
</comment>
<dbReference type="EC" id="1.3.1.-" evidence="1"/>
<dbReference type="Proteomes" id="UP000528595">
    <property type="component" value="Unassembled WGS sequence"/>
</dbReference>
<dbReference type="EMBL" id="JACIIQ010000002">
    <property type="protein sequence ID" value="MBB5669263.1"/>
    <property type="molecule type" value="Genomic_DNA"/>
</dbReference>